<name>A0AA94HNP5_9MICO</name>
<evidence type="ECO:0000256" key="1">
    <source>
        <dbReference type="SAM" id="SignalP"/>
    </source>
</evidence>
<reference evidence="3 4" key="1">
    <citation type="submission" date="2016-10" db="EMBL/GenBank/DDBJ databases">
        <authorList>
            <person name="Varghese N."/>
            <person name="Submissions S."/>
        </authorList>
    </citation>
    <scope>NUCLEOTIDE SEQUENCE [LARGE SCALE GENOMIC DNA]</scope>
    <source>
        <strain evidence="3 4">IAM 15147</strain>
    </source>
</reference>
<dbReference type="EMBL" id="FOZN01000003">
    <property type="protein sequence ID" value="SFS15543.1"/>
    <property type="molecule type" value="Genomic_DNA"/>
</dbReference>
<protein>
    <submittedName>
        <fullName evidence="3">Osmoprotectant transport system substrate-binding protein</fullName>
    </submittedName>
</protein>
<dbReference type="Proteomes" id="UP000198506">
    <property type="component" value="Unassembled WGS sequence"/>
</dbReference>
<organism evidence="3 4">
    <name type="scientific">Agrococcus baldri</name>
    <dbReference type="NCBI Taxonomy" id="153730"/>
    <lineage>
        <taxon>Bacteria</taxon>
        <taxon>Bacillati</taxon>
        <taxon>Actinomycetota</taxon>
        <taxon>Actinomycetes</taxon>
        <taxon>Micrococcales</taxon>
        <taxon>Microbacteriaceae</taxon>
        <taxon>Agrococcus</taxon>
    </lineage>
</organism>
<dbReference type="AlphaFoldDB" id="A0AA94HNP5"/>
<evidence type="ECO:0000259" key="2">
    <source>
        <dbReference type="Pfam" id="PF04069"/>
    </source>
</evidence>
<sequence length="316" mass="33445">MNSTPGRAARMRRTGLTLAAMGTAAALLAGCSSADPLDDGDSAPPSDGDSTTLVVGSQDYYSNEIIAELYAQALEADGYTIDRQLRIGQREVYMPEIESGAIDLFPEYSGPLLQYWEDEPAERTSDEVYDALVEAAPEGLTILDQAPATDQDSYVVTREFAEANDLTTVADLANVEEPLTMGANSEAETRPNGPQGLAEVYGIEVGFTPIEDGGGPLTIQALRDGDIQLAIVYTADPTIAQNDLVVLEDTEGLFLASNVVPIASDRVDDAAQATIDEVSAALTAEALIGLNRQSVEEQSPAADIAQAWLEEQGLLG</sequence>
<evidence type="ECO:0000313" key="3">
    <source>
        <dbReference type="EMBL" id="SFS15543.1"/>
    </source>
</evidence>
<accession>A0AA94HNP5</accession>
<dbReference type="RefSeq" id="WP_318255480.1">
    <property type="nucleotide sequence ID" value="NZ_FOZN01000003.1"/>
</dbReference>
<feature type="signal peptide" evidence="1">
    <location>
        <begin position="1"/>
        <end position="34"/>
    </location>
</feature>
<dbReference type="InterPro" id="IPR007210">
    <property type="entry name" value="ABC_Gly_betaine_transp_sub-bd"/>
</dbReference>
<feature type="domain" description="ABC-type glycine betaine transport system substrate-binding" evidence="2">
    <location>
        <begin position="52"/>
        <end position="311"/>
    </location>
</feature>
<dbReference type="CDD" id="cd13606">
    <property type="entry name" value="PBP2_ProX_like"/>
    <property type="match status" value="1"/>
</dbReference>
<dbReference type="Gene3D" id="3.40.190.120">
    <property type="entry name" value="Osmoprotection protein (prox), domain 2"/>
    <property type="match status" value="1"/>
</dbReference>
<evidence type="ECO:0000313" key="4">
    <source>
        <dbReference type="Proteomes" id="UP000198506"/>
    </source>
</evidence>
<dbReference type="GO" id="GO:0043190">
    <property type="term" value="C:ATP-binding cassette (ABC) transporter complex"/>
    <property type="evidence" value="ECO:0007669"/>
    <property type="project" value="InterPro"/>
</dbReference>
<dbReference type="GO" id="GO:0022857">
    <property type="term" value="F:transmembrane transporter activity"/>
    <property type="evidence" value="ECO:0007669"/>
    <property type="project" value="InterPro"/>
</dbReference>
<comment type="caution">
    <text evidence="3">The sequence shown here is derived from an EMBL/GenBank/DDBJ whole genome shotgun (WGS) entry which is preliminary data.</text>
</comment>
<dbReference type="Gene3D" id="3.40.190.10">
    <property type="entry name" value="Periplasmic binding protein-like II"/>
    <property type="match status" value="1"/>
</dbReference>
<keyword evidence="4" id="KW-1185">Reference proteome</keyword>
<proteinExistence type="predicted"/>
<keyword evidence="1" id="KW-0732">Signal</keyword>
<dbReference type="SUPFAM" id="SSF53850">
    <property type="entry name" value="Periplasmic binding protein-like II"/>
    <property type="match status" value="1"/>
</dbReference>
<dbReference type="PROSITE" id="PS51257">
    <property type="entry name" value="PROKAR_LIPOPROTEIN"/>
    <property type="match status" value="1"/>
</dbReference>
<gene>
    <name evidence="3" type="ORF">SAMN04487783_2065</name>
</gene>
<dbReference type="Pfam" id="PF04069">
    <property type="entry name" value="OpuAC"/>
    <property type="match status" value="1"/>
</dbReference>
<feature type="chain" id="PRO_5041654991" evidence="1">
    <location>
        <begin position="35"/>
        <end position="316"/>
    </location>
</feature>